<evidence type="ECO:0000256" key="2">
    <source>
        <dbReference type="ARBA" id="ARBA00009045"/>
    </source>
</evidence>
<dbReference type="InterPro" id="IPR050925">
    <property type="entry name" value="Rhomboid_protease_S54"/>
</dbReference>
<dbReference type="PANTHER" id="PTHR43731">
    <property type="entry name" value="RHOMBOID PROTEASE"/>
    <property type="match status" value="1"/>
</dbReference>
<keyword evidence="4 6" id="KW-1133">Transmembrane helix</keyword>
<dbReference type="SUPFAM" id="SSF144091">
    <property type="entry name" value="Rhomboid-like"/>
    <property type="match status" value="1"/>
</dbReference>
<protein>
    <recommendedName>
        <fullName evidence="7">Peptidase S54 rhomboid domain-containing protein</fullName>
    </recommendedName>
</protein>
<dbReference type="Pfam" id="PF01694">
    <property type="entry name" value="Rhomboid"/>
    <property type="match status" value="1"/>
</dbReference>
<gene>
    <name evidence="8" type="ORF">RJT34_13334</name>
</gene>
<feature type="transmembrane region" description="Helical" evidence="6">
    <location>
        <begin position="253"/>
        <end position="271"/>
    </location>
</feature>
<evidence type="ECO:0000256" key="4">
    <source>
        <dbReference type="ARBA" id="ARBA00022989"/>
    </source>
</evidence>
<evidence type="ECO:0000256" key="6">
    <source>
        <dbReference type="SAM" id="Phobius"/>
    </source>
</evidence>
<dbReference type="FunFam" id="1.20.1540.10:FF:000015">
    <property type="entry name" value="RHOMBOID-like protein 10 chloroplastic"/>
    <property type="match status" value="1"/>
</dbReference>
<keyword evidence="3 6" id="KW-0812">Transmembrane</keyword>
<proteinExistence type="inferred from homology"/>
<feature type="domain" description="Peptidase S54 rhomboid" evidence="7">
    <location>
        <begin position="187"/>
        <end position="324"/>
    </location>
</feature>
<comment type="caution">
    <text evidence="8">The sequence shown here is derived from an EMBL/GenBank/DDBJ whole genome shotgun (WGS) entry which is preliminary data.</text>
</comment>
<accession>A0AAN9JQG0</accession>
<evidence type="ECO:0000259" key="7">
    <source>
        <dbReference type="Pfam" id="PF01694"/>
    </source>
</evidence>
<dbReference type="InterPro" id="IPR022764">
    <property type="entry name" value="Peptidase_S54_rhomboid_dom"/>
</dbReference>
<dbReference type="GO" id="GO:0004252">
    <property type="term" value="F:serine-type endopeptidase activity"/>
    <property type="evidence" value="ECO:0007669"/>
    <property type="project" value="InterPro"/>
</dbReference>
<organism evidence="8 9">
    <name type="scientific">Clitoria ternatea</name>
    <name type="common">Butterfly pea</name>
    <dbReference type="NCBI Taxonomy" id="43366"/>
    <lineage>
        <taxon>Eukaryota</taxon>
        <taxon>Viridiplantae</taxon>
        <taxon>Streptophyta</taxon>
        <taxon>Embryophyta</taxon>
        <taxon>Tracheophyta</taxon>
        <taxon>Spermatophyta</taxon>
        <taxon>Magnoliopsida</taxon>
        <taxon>eudicotyledons</taxon>
        <taxon>Gunneridae</taxon>
        <taxon>Pentapetalae</taxon>
        <taxon>rosids</taxon>
        <taxon>fabids</taxon>
        <taxon>Fabales</taxon>
        <taxon>Fabaceae</taxon>
        <taxon>Papilionoideae</taxon>
        <taxon>50 kb inversion clade</taxon>
        <taxon>NPAAA clade</taxon>
        <taxon>indigoferoid/millettioid clade</taxon>
        <taxon>Phaseoleae</taxon>
        <taxon>Clitoria</taxon>
    </lineage>
</organism>
<comment type="subcellular location">
    <subcellularLocation>
        <location evidence="1">Membrane</location>
        <topology evidence="1">Multi-pass membrane protein</topology>
    </subcellularLocation>
</comment>
<dbReference type="GO" id="GO:0031969">
    <property type="term" value="C:chloroplast membrane"/>
    <property type="evidence" value="ECO:0007669"/>
    <property type="project" value="TreeGrafter"/>
</dbReference>
<evidence type="ECO:0000256" key="3">
    <source>
        <dbReference type="ARBA" id="ARBA00022692"/>
    </source>
</evidence>
<dbReference type="Gene3D" id="1.20.1540.10">
    <property type="entry name" value="Rhomboid-like"/>
    <property type="match status" value="1"/>
</dbReference>
<evidence type="ECO:0000256" key="5">
    <source>
        <dbReference type="ARBA" id="ARBA00023136"/>
    </source>
</evidence>
<dbReference type="Proteomes" id="UP001359559">
    <property type="component" value="Unassembled WGS sequence"/>
</dbReference>
<dbReference type="PANTHER" id="PTHR43731:SF26">
    <property type="entry name" value="RHOMBOID-LIKE PROTEIN 10, CHLOROPLASTIC"/>
    <property type="match status" value="1"/>
</dbReference>
<dbReference type="InterPro" id="IPR035952">
    <property type="entry name" value="Rhomboid-like_sf"/>
</dbReference>
<evidence type="ECO:0000313" key="9">
    <source>
        <dbReference type="Proteomes" id="UP001359559"/>
    </source>
</evidence>
<evidence type="ECO:0000256" key="1">
    <source>
        <dbReference type="ARBA" id="ARBA00004141"/>
    </source>
</evidence>
<dbReference type="AlphaFoldDB" id="A0AAN9JQG0"/>
<sequence length="360" mass="39783">MTLRKSSKKGKESVERKRMVGLDVPRPFLSPVCKAAPYPLDLFATAACLHFGHLFRRHVAHHLRLGALLRSCFKKLAPLKHVLRLKDKWCRRCLQLKGMNYLQLSTDDLISTCSTSFSFFSEGGHGARFGNAGRGMSNSKMSGKNPFNGRKWTHILLAANVLFYVAQLATQGKLLMWGAKVNSLIDKGQIWRLATSSFLHANIGHLLINCYSLNSVGPTVESFSGPRRFLAVYFVSAIASSAMSYWFCRMPAVGASGAIFGLVGSVAVFVLRHKDLVGGGKEDLQHIARVIALNMVIGLLSNGIDNWGHLGGLVGGIATSWLIGPAWKHESTSRNGRRLFADTAPMYKLFKIKRVPKQWK</sequence>
<evidence type="ECO:0000313" key="8">
    <source>
        <dbReference type="EMBL" id="KAK7302444.1"/>
    </source>
</evidence>
<feature type="transmembrane region" description="Helical" evidence="6">
    <location>
        <begin position="229"/>
        <end position="247"/>
    </location>
</feature>
<dbReference type="EMBL" id="JAYKXN010000003">
    <property type="protein sequence ID" value="KAK7302444.1"/>
    <property type="molecule type" value="Genomic_DNA"/>
</dbReference>
<keyword evidence="5 6" id="KW-0472">Membrane</keyword>
<keyword evidence="9" id="KW-1185">Reference proteome</keyword>
<comment type="similarity">
    <text evidence="2">Belongs to the peptidase S54 family.</text>
</comment>
<reference evidence="8 9" key="1">
    <citation type="submission" date="2024-01" db="EMBL/GenBank/DDBJ databases">
        <title>The genomes of 5 underutilized Papilionoideae crops provide insights into root nodulation and disease resistance.</title>
        <authorList>
            <person name="Yuan L."/>
        </authorList>
    </citation>
    <scope>NUCLEOTIDE SEQUENCE [LARGE SCALE GENOMIC DNA]</scope>
    <source>
        <strain evidence="8">LY-2023</strain>
        <tissue evidence="8">Leaf</tissue>
    </source>
</reference>
<name>A0AAN9JQG0_CLITE</name>